<dbReference type="InterPro" id="IPR002110">
    <property type="entry name" value="Ankyrin_rpt"/>
</dbReference>
<feature type="repeat" description="ANK" evidence="3">
    <location>
        <begin position="140"/>
        <end position="172"/>
    </location>
</feature>
<name>A0A6J4MHR2_9ACTN</name>
<gene>
    <name evidence="5" type="ORF">AVDCRST_MAG72-2002</name>
</gene>
<dbReference type="EMBL" id="CADCUJ010000085">
    <property type="protein sequence ID" value="CAA9358194.1"/>
    <property type="molecule type" value="Genomic_DNA"/>
</dbReference>
<evidence type="ECO:0000313" key="5">
    <source>
        <dbReference type="EMBL" id="CAA9358194.1"/>
    </source>
</evidence>
<dbReference type="PANTHER" id="PTHR24201:SF15">
    <property type="entry name" value="ANKYRIN REPEAT DOMAIN-CONTAINING PROTEIN 66"/>
    <property type="match status" value="1"/>
</dbReference>
<reference evidence="5" key="1">
    <citation type="submission" date="2020-02" db="EMBL/GenBank/DDBJ databases">
        <authorList>
            <person name="Meier V. D."/>
        </authorList>
    </citation>
    <scope>NUCLEOTIDE SEQUENCE</scope>
    <source>
        <strain evidence="5">AVDCRST_MAG72</strain>
    </source>
</reference>
<sequence>MTSDSPETPETPETPESAEARRCAEAHAFQRAHEAFCGEDLAALEQALGRPAGFPNVPGGAGIDCSVLQYALYHSPLPLIEQLLDAGADPNYDDHDGFPSVMAALSGLVEAPGASPRPDVPAVVELLLAHGAHPDQRGVNDYTPLHFAASLGRLDLLLLLLAHGADPCVRTRIDDFETPREVAGAVGSESAERLLADAERTRPDREELSR</sequence>
<dbReference type="PROSITE" id="PS50088">
    <property type="entry name" value="ANK_REPEAT"/>
    <property type="match status" value="1"/>
</dbReference>
<dbReference type="PROSITE" id="PS50297">
    <property type="entry name" value="ANK_REP_REGION"/>
    <property type="match status" value="1"/>
</dbReference>
<evidence type="ECO:0000256" key="2">
    <source>
        <dbReference type="ARBA" id="ARBA00023043"/>
    </source>
</evidence>
<dbReference type="InterPro" id="IPR036770">
    <property type="entry name" value="Ankyrin_rpt-contain_sf"/>
</dbReference>
<protein>
    <submittedName>
        <fullName evidence="5">Uncharacterized protein</fullName>
    </submittedName>
</protein>
<dbReference type="SMART" id="SM00248">
    <property type="entry name" value="ANK"/>
    <property type="match status" value="3"/>
</dbReference>
<evidence type="ECO:0000256" key="4">
    <source>
        <dbReference type="SAM" id="MobiDB-lite"/>
    </source>
</evidence>
<dbReference type="PANTHER" id="PTHR24201">
    <property type="entry name" value="ANK_REP_REGION DOMAIN-CONTAINING PROTEIN"/>
    <property type="match status" value="1"/>
</dbReference>
<dbReference type="SUPFAM" id="SSF48403">
    <property type="entry name" value="Ankyrin repeat"/>
    <property type="match status" value="1"/>
</dbReference>
<proteinExistence type="predicted"/>
<evidence type="ECO:0000256" key="1">
    <source>
        <dbReference type="ARBA" id="ARBA00022737"/>
    </source>
</evidence>
<keyword evidence="1" id="KW-0677">Repeat</keyword>
<evidence type="ECO:0000256" key="3">
    <source>
        <dbReference type="PROSITE-ProRule" id="PRU00023"/>
    </source>
</evidence>
<feature type="region of interest" description="Disordered" evidence="4">
    <location>
        <begin position="1"/>
        <end position="20"/>
    </location>
</feature>
<dbReference type="InterPro" id="IPR050776">
    <property type="entry name" value="Ank_Repeat/CDKN_Inhibitor"/>
</dbReference>
<dbReference type="Gene3D" id="1.25.40.20">
    <property type="entry name" value="Ankyrin repeat-containing domain"/>
    <property type="match status" value="1"/>
</dbReference>
<organism evidence="5">
    <name type="scientific">uncultured Nocardioidaceae bacterium</name>
    <dbReference type="NCBI Taxonomy" id="253824"/>
    <lineage>
        <taxon>Bacteria</taxon>
        <taxon>Bacillati</taxon>
        <taxon>Actinomycetota</taxon>
        <taxon>Actinomycetes</taxon>
        <taxon>Propionibacteriales</taxon>
        <taxon>Nocardioidaceae</taxon>
        <taxon>environmental samples</taxon>
    </lineage>
</organism>
<dbReference type="Pfam" id="PF12796">
    <property type="entry name" value="Ank_2"/>
    <property type="match status" value="1"/>
</dbReference>
<feature type="compositionally biased region" description="Basic and acidic residues" evidence="4">
    <location>
        <begin position="190"/>
        <end position="210"/>
    </location>
</feature>
<accession>A0A6J4MHR2</accession>
<keyword evidence="2 3" id="KW-0040">ANK repeat</keyword>
<feature type="region of interest" description="Disordered" evidence="4">
    <location>
        <begin position="182"/>
        <end position="210"/>
    </location>
</feature>
<dbReference type="AlphaFoldDB" id="A0A6J4MHR2"/>